<dbReference type="SFLD" id="SFLDS00003">
    <property type="entry name" value="Haloacid_Dehalogenase"/>
    <property type="match status" value="1"/>
</dbReference>
<dbReference type="Pfam" id="PF13419">
    <property type="entry name" value="HAD_2"/>
    <property type="match status" value="1"/>
</dbReference>
<comment type="caution">
    <text evidence="1">The sequence shown here is derived from an EMBL/GenBank/DDBJ whole genome shotgun (WGS) entry which is preliminary data.</text>
</comment>
<dbReference type="Proteomes" id="UP000249645">
    <property type="component" value="Unassembled WGS sequence"/>
</dbReference>
<dbReference type="InterPro" id="IPR006439">
    <property type="entry name" value="HAD-SF_hydro_IA"/>
</dbReference>
<dbReference type="Gene3D" id="3.40.50.1000">
    <property type="entry name" value="HAD superfamily/HAD-like"/>
    <property type="match status" value="1"/>
</dbReference>
<reference evidence="1 2" key="1">
    <citation type="submission" date="2017-11" db="EMBL/GenBank/DDBJ databases">
        <title>Infants hospitalized years apart are colonized by the same room-sourced microbial strains.</title>
        <authorList>
            <person name="Brooks B."/>
            <person name="Olm M.R."/>
            <person name="Firek B.A."/>
            <person name="Baker R."/>
            <person name="Thomas B.C."/>
            <person name="Morowitz M.J."/>
            <person name="Banfield J.F."/>
        </authorList>
    </citation>
    <scope>NUCLEOTIDE SEQUENCE [LARGE SCALE GENOMIC DNA]</scope>
    <source>
        <strain evidence="1">S2_009_000_R2_76</strain>
    </source>
</reference>
<dbReference type="InterPro" id="IPR041492">
    <property type="entry name" value="HAD_2"/>
</dbReference>
<evidence type="ECO:0000313" key="2">
    <source>
        <dbReference type="Proteomes" id="UP000249645"/>
    </source>
</evidence>
<dbReference type="EMBL" id="QFOI01000087">
    <property type="protein sequence ID" value="PZP49970.1"/>
    <property type="molecule type" value="Genomic_DNA"/>
</dbReference>
<protein>
    <submittedName>
        <fullName evidence="1">Hexitol phosphatase HxpB</fullName>
    </submittedName>
</protein>
<dbReference type="AlphaFoldDB" id="A0A2W5F8H9"/>
<dbReference type="NCBIfam" id="NF008087">
    <property type="entry name" value="PRK10826.1"/>
    <property type="match status" value="1"/>
</dbReference>
<dbReference type="InterPro" id="IPR036412">
    <property type="entry name" value="HAD-like_sf"/>
</dbReference>
<proteinExistence type="predicted"/>
<dbReference type="SUPFAM" id="SSF56784">
    <property type="entry name" value="HAD-like"/>
    <property type="match status" value="1"/>
</dbReference>
<dbReference type="PANTHER" id="PTHR18901:SF38">
    <property type="entry name" value="PSEUDOURIDINE-5'-PHOSPHATASE"/>
    <property type="match status" value="1"/>
</dbReference>
<dbReference type="SFLD" id="SFLDG01129">
    <property type="entry name" value="C1.5:_HAD__Beta-PGM__Phosphata"/>
    <property type="match status" value="1"/>
</dbReference>
<dbReference type="InterPro" id="IPR023214">
    <property type="entry name" value="HAD_sf"/>
</dbReference>
<dbReference type="PANTHER" id="PTHR18901">
    <property type="entry name" value="2-DEOXYGLUCOSE-6-PHOSPHATE PHOSPHATASE 2"/>
    <property type="match status" value="1"/>
</dbReference>
<sequence>MLNTVIFDMDGLLIDSEPLWKEAAQEVFGSYGIQLSDEQYLKTTGLRTREFVTHWFRFFNLDENQLEHAENAVLDLVGQKVAAKGKVMPGVKYIFEYFKKLGFKIGLASSSPMRLIKQVTQMLDIEQYIQVATSAENLLNGKPHPQVYINCALALDSMPTDCIAFEDSFNGMIAAKAARMTCVVVPEREQYKLEKWAAADLKISSLQNFNSLHLNILQNR</sequence>
<dbReference type="NCBIfam" id="TIGR01509">
    <property type="entry name" value="HAD-SF-IA-v3"/>
    <property type="match status" value="1"/>
</dbReference>
<accession>A0A2W5F8H9</accession>
<dbReference type="InterPro" id="IPR023198">
    <property type="entry name" value="PGP-like_dom2"/>
</dbReference>
<dbReference type="Gene3D" id="1.10.150.240">
    <property type="entry name" value="Putative phosphatase, domain 2"/>
    <property type="match status" value="1"/>
</dbReference>
<name>A0A2W5F8H9_9SPHI</name>
<evidence type="ECO:0000313" key="1">
    <source>
        <dbReference type="EMBL" id="PZP49970.1"/>
    </source>
</evidence>
<gene>
    <name evidence="1" type="ORF">DI598_06625</name>
</gene>
<organism evidence="1 2">
    <name type="scientific">Pseudopedobacter saltans</name>
    <dbReference type="NCBI Taxonomy" id="151895"/>
    <lineage>
        <taxon>Bacteria</taxon>
        <taxon>Pseudomonadati</taxon>
        <taxon>Bacteroidota</taxon>
        <taxon>Sphingobacteriia</taxon>
        <taxon>Sphingobacteriales</taxon>
        <taxon>Sphingobacteriaceae</taxon>
        <taxon>Pseudopedobacter</taxon>
    </lineage>
</organism>